<organism evidence="2 3">
    <name type="scientific">Micromonospora sonneratiae</name>
    <dbReference type="NCBI Taxonomy" id="1184706"/>
    <lineage>
        <taxon>Bacteria</taxon>
        <taxon>Bacillati</taxon>
        <taxon>Actinomycetota</taxon>
        <taxon>Actinomycetes</taxon>
        <taxon>Micromonosporales</taxon>
        <taxon>Micromonosporaceae</taxon>
        <taxon>Micromonospora</taxon>
    </lineage>
</organism>
<keyword evidence="3" id="KW-1185">Reference proteome</keyword>
<proteinExistence type="predicted"/>
<name>A0ABW3YM01_9ACTN</name>
<keyword evidence="1" id="KW-0732">Signal</keyword>
<reference evidence="3" key="1">
    <citation type="journal article" date="2019" name="Int. J. Syst. Evol. Microbiol.">
        <title>The Global Catalogue of Microorganisms (GCM) 10K type strain sequencing project: providing services to taxonomists for standard genome sequencing and annotation.</title>
        <authorList>
            <consortium name="The Broad Institute Genomics Platform"/>
            <consortium name="The Broad Institute Genome Sequencing Center for Infectious Disease"/>
            <person name="Wu L."/>
            <person name="Ma J."/>
        </authorList>
    </citation>
    <scope>NUCLEOTIDE SEQUENCE [LARGE SCALE GENOMIC DNA]</scope>
    <source>
        <strain evidence="3">JCM 31037</strain>
    </source>
</reference>
<dbReference type="Proteomes" id="UP001597260">
    <property type="component" value="Unassembled WGS sequence"/>
</dbReference>
<sequence length="100" mass="10083">MAVRARIAALAIAALAAGAAAALVPGPASAASLVECESETGYWDCYLPSGYSSQRWYYDGVLQPGANDQSSAGGSCTPGTSHSVRVTFSGGRSSTNFTCG</sequence>
<accession>A0ABW3YM01</accession>
<evidence type="ECO:0000313" key="3">
    <source>
        <dbReference type="Proteomes" id="UP001597260"/>
    </source>
</evidence>
<dbReference type="RefSeq" id="WP_377574461.1">
    <property type="nucleotide sequence ID" value="NZ_JBHTMP010000044.1"/>
</dbReference>
<feature type="chain" id="PRO_5046519015" description="Ig-like domain-containing protein" evidence="1">
    <location>
        <begin position="31"/>
        <end position="100"/>
    </location>
</feature>
<evidence type="ECO:0000313" key="2">
    <source>
        <dbReference type="EMBL" id="MFD1324209.1"/>
    </source>
</evidence>
<feature type="signal peptide" evidence="1">
    <location>
        <begin position="1"/>
        <end position="30"/>
    </location>
</feature>
<protein>
    <recommendedName>
        <fullName evidence="4">Ig-like domain-containing protein</fullName>
    </recommendedName>
</protein>
<comment type="caution">
    <text evidence="2">The sequence shown here is derived from an EMBL/GenBank/DDBJ whole genome shotgun (WGS) entry which is preliminary data.</text>
</comment>
<evidence type="ECO:0008006" key="4">
    <source>
        <dbReference type="Google" id="ProtNLM"/>
    </source>
</evidence>
<evidence type="ECO:0000256" key="1">
    <source>
        <dbReference type="SAM" id="SignalP"/>
    </source>
</evidence>
<gene>
    <name evidence="2" type="ORF">ACFQ4H_24295</name>
</gene>
<dbReference type="EMBL" id="JBHTMP010000044">
    <property type="protein sequence ID" value="MFD1324209.1"/>
    <property type="molecule type" value="Genomic_DNA"/>
</dbReference>